<dbReference type="EMBL" id="BAAAFI010000033">
    <property type="protein sequence ID" value="GAA0879778.1"/>
    <property type="molecule type" value="Genomic_DNA"/>
</dbReference>
<dbReference type="PANTHER" id="PTHR46268:SF6">
    <property type="entry name" value="UNIVERSAL STRESS PROTEIN UP12"/>
    <property type="match status" value="1"/>
</dbReference>
<comment type="caution">
    <text evidence="3">The sequence shown here is derived from an EMBL/GenBank/DDBJ whole genome shotgun (WGS) entry which is preliminary data.</text>
</comment>
<dbReference type="CDD" id="cd00293">
    <property type="entry name" value="USP-like"/>
    <property type="match status" value="1"/>
</dbReference>
<reference evidence="4" key="1">
    <citation type="journal article" date="2019" name="Int. J. Syst. Evol. Microbiol.">
        <title>The Global Catalogue of Microorganisms (GCM) 10K type strain sequencing project: providing services to taxonomists for standard genome sequencing and annotation.</title>
        <authorList>
            <consortium name="The Broad Institute Genomics Platform"/>
            <consortium name="The Broad Institute Genome Sequencing Center for Infectious Disease"/>
            <person name="Wu L."/>
            <person name="Ma J."/>
        </authorList>
    </citation>
    <scope>NUCLEOTIDE SEQUENCE [LARGE SCALE GENOMIC DNA]</scope>
    <source>
        <strain evidence="4">JCM 16112</strain>
    </source>
</reference>
<dbReference type="PANTHER" id="PTHR46268">
    <property type="entry name" value="STRESS RESPONSE PROTEIN NHAX"/>
    <property type="match status" value="1"/>
</dbReference>
<dbReference type="InterPro" id="IPR006016">
    <property type="entry name" value="UspA"/>
</dbReference>
<protein>
    <recommendedName>
        <fullName evidence="2">UspA domain-containing protein</fullName>
    </recommendedName>
</protein>
<sequence>MNFIVPLDFSENSINALEFGLTMASRKQGKITLVHVVDMAYDFASQSAIALDSVYQESNRQLQSYVDQYKSPDIEIDYVVIAGNMAISVARIAEERNANLILMGTQGASGISKTLIGTNAVNMIREATCPVLIVPAQAQVAEIRKVTLALEFANHEEPFIDWIVAMSNRWDLNLEILHIKIHRDFKDELAVLGLEEYLGNKYPDEMIKIHTFYAENASDGLVRYMEEHSNMILVMCRQHRNLWDQILQKSESIRLAYHTHVPLLIMQ</sequence>
<comment type="similarity">
    <text evidence="1">Belongs to the universal stress protein A family.</text>
</comment>
<dbReference type="InterPro" id="IPR006015">
    <property type="entry name" value="Universal_stress_UspA"/>
</dbReference>
<evidence type="ECO:0000313" key="4">
    <source>
        <dbReference type="Proteomes" id="UP001500469"/>
    </source>
</evidence>
<feature type="domain" description="UspA" evidence="2">
    <location>
        <begin position="2"/>
        <end position="135"/>
    </location>
</feature>
<keyword evidence="4" id="KW-1185">Reference proteome</keyword>
<evidence type="ECO:0000256" key="1">
    <source>
        <dbReference type="ARBA" id="ARBA00008791"/>
    </source>
</evidence>
<proteinExistence type="inferred from homology"/>
<dbReference type="PRINTS" id="PR01438">
    <property type="entry name" value="UNVRSLSTRESS"/>
</dbReference>
<organism evidence="3 4">
    <name type="scientific">Algoriphagus jejuensis</name>
    <dbReference type="NCBI Taxonomy" id="419934"/>
    <lineage>
        <taxon>Bacteria</taxon>
        <taxon>Pseudomonadati</taxon>
        <taxon>Bacteroidota</taxon>
        <taxon>Cytophagia</taxon>
        <taxon>Cytophagales</taxon>
        <taxon>Cyclobacteriaceae</taxon>
        <taxon>Algoriphagus</taxon>
    </lineage>
</organism>
<dbReference type="Gene3D" id="3.40.50.620">
    <property type="entry name" value="HUPs"/>
    <property type="match status" value="2"/>
</dbReference>
<dbReference type="Pfam" id="PF00582">
    <property type="entry name" value="Usp"/>
    <property type="match status" value="1"/>
</dbReference>
<accession>A0ABN1N1U0</accession>
<dbReference type="Proteomes" id="UP001500469">
    <property type="component" value="Unassembled WGS sequence"/>
</dbReference>
<evidence type="ECO:0000313" key="3">
    <source>
        <dbReference type="EMBL" id="GAA0879778.1"/>
    </source>
</evidence>
<dbReference type="InterPro" id="IPR014729">
    <property type="entry name" value="Rossmann-like_a/b/a_fold"/>
</dbReference>
<name>A0ABN1N1U0_9BACT</name>
<gene>
    <name evidence="3" type="ORF">GCM10009119_27470</name>
</gene>
<dbReference type="SUPFAM" id="SSF52402">
    <property type="entry name" value="Adenine nucleotide alpha hydrolases-like"/>
    <property type="match status" value="2"/>
</dbReference>
<evidence type="ECO:0000259" key="2">
    <source>
        <dbReference type="Pfam" id="PF00582"/>
    </source>
</evidence>
<dbReference type="RefSeq" id="WP_343852540.1">
    <property type="nucleotide sequence ID" value="NZ_BAAAFI010000033.1"/>
</dbReference>